<gene>
    <name evidence="2" type="ORF">UFOPK2731_00131</name>
    <name evidence="3" type="ORF">UFOPK3161_00318</name>
    <name evidence="1" type="ORF">UFOPK3962_00223</name>
    <name evidence="4" type="ORF">UFOPK4427_00219</name>
</gene>
<dbReference type="EMBL" id="CAFABC010000004">
    <property type="protein sequence ID" value="CAB4817390.1"/>
    <property type="molecule type" value="Genomic_DNA"/>
</dbReference>
<accession>A0A6J6RDC3</accession>
<reference evidence="2" key="1">
    <citation type="submission" date="2020-05" db="EMBL/GenBank/DDBJ databases">
        <authorList>
            <person name="Chiriac C."/>
            <person name="Salcher M."/>
            <person name="Ghai R."/>
            <person name="Kavagutti S V."/>
        </authorList>
    </citation>
    <scope>NUCLEOTIDE SEQUENCE</scope>
</reference>
<organism evidence="2">
    <name type="scientific">freshwater metagenome</name>
    <dbReference type="NCBI Taxonomy" id="449393"/>
    <lineage>
        <taxon>unclassified sequences</taxon>
        <taxon>metagenomes</taxon>
        <taxon>ecological metagenomes</taxon>
    </lineage>
</organism>
<proteinExistence type="predicted"/>
<evidence type="ECO:0000313" key="2">
    <source>
        <dbReference type="EMBL" id="CAB4721092.1"/>
    </source>
</evidence>
<evidence type="ECO:0000313" key="1">
    <source>
        <dbReference type="EMBL" id="CAB4331455.1"/>
    </source>
</evidence>
<sequence length="376" mass="39066">MQLVFMRPSKTPGVSYGKKVTAIGWIAALATVAFLGSTLASNISLNSNESIEFGQGVAQTTSCDSSVIVTPTSTFDTSINAFVLDQIAMSDIATSCIGALFVLDFYTNGDSTPLNNEPVIVNFASDSVDGNNYTDGYWDNGAVINVSNGDMVSAHIEMTDNGLDGNLGKSDLTINGITSNGVDAISANDVDRITIESHESSYLREALEVSGRATLYGGTGGGEFSTSCDPGQIIKSVTFADSPHPNYGFYGYMHVDCVEVADVNGILNDIEVVDSQTKLLGVEDFTYLTGHSSSECQAGAAGVGLNVVEGDYISGVGIRCATYSSGANQSNKNVAGSTATAAHSWCPTGSWMTGVYGRKGAGIDSLGAICTPLADL</sequence>
<evidence type="ECO:0000313" key="3">
    <source>
        <dbReference type="EMBL" id="CAB4817390.1"/>
    </source>
</evidence>
<evidence type="ECO:0000313" key="4">
    <source>
        <dbReference type="EMBL" id="CAB5136613.1"/>
    </source>
</evidence>
<dbReference type="AlphaFoldDB" id="A0A6J6RDC3"/>
<dbReference type="EMBL" id="CAEZYO010000002">
    <property type="protein sequence ID" value="CAB4721092.1"/>
    <property type="molecule type" value="Genomic_DNA"/>
</dbReference>
<name>A0A6J6RDC3_9ZZZZ</name>
<dbReference type="EMBL" id="CAFBRY010000003">
    <property type="protein sequence ID" value="CAB5136613.1"/>
    <property type="molecule type" value="Genomic_DNA"/>
</dbReference>
<protein>
    <submittedName>
        <fullName evidence="2">Unannotated protein</fullName>
    </submittedName>
</protein>
<dbReference type="EMBL" id="CAESAH010000003">
    <property type="protein sequence ID" value="CAB4331455.1"/>
    <property type="molecule type" value="Genomic_DNA"/>
</dbReference>